<organism evidence="2 3">
    <name type="scientific">Georgenia satyanarayanai</name>
    <dbReference type="NCBI Taxonomy" id="860221"/>
    <lineage>
        <taxon>Bacteria</taxon>
        <taxon>Bacillati</taxon>
        <taxon>Actinomycetota</taxon>
        <taxon>Actinomycetes</taxon>
        <taxon>Micrococcales</taxon>
        <taxon>Bogoriellaceae</taxon>
        <taxon>Georgenia</taxon>
    </lineage>
</organism>
<dbReference type="InterPro" id="IPR011256">
    <property type="entry name" value="Reg_factor_effector_dom_sf"/>
</dbReference>
<dbReference type="Proteomes" id="UP000250222">
    <property type="component" value="Unassembled WGS sequence"/>
</dbReference>
<evidence type="ECO:0000313" key="2">
    <source>
        <dbReference type="EMBL" id="SSA36447.1"/>
    </source>
</evidence>
<dbReference type="SMART" id="SM00871">
    <property type="entry name" value="AraC_E_bind"/>
    <property type="match status" value="1"/>
</dbReference>
<name>A0A2Y9A2R9_9MICO</name>
<dbReference type="InterPro" id="IPR010499">
    <property type="entry name" value="AraC_E-bd"/>
</dbReference>
<dbReference type="Pfam" id="PF06445">
    <property type="entry name" value="GyrI-like"/>
    <property type="match status" value="1"/>
</dbReference>
<dbReference type="SUPFAM" id="SSF55136">
    <property type="entry name" value="Probable bacterial effector-binding domain"/>
    <property type="match status" value="1"/>
</dbReference>
<evidence type="ECO:0000313" key="3">
    <source>
        <dbReference type="Proteomes" id="UP000250222"/>
    </source>
</evidence>
<sequence>MNDISLIDVEERPTVGIRRRVPVAELPAFLEEAFDTVAAQVEGAGAHIAGAPFARYRGAPSDVIDVEAGFPLTEPWSGGGDLVVGALPATRAVEATHRGSYTVLRETYEEIERWTGEHDVQVREESWELYEAGPSSDPDPGTWRTRIIWPVAAPEVDAG</sequence>
<reference evidence="2 3" key="1">
    <citation type="submission" date="2016-10" db="EMBL/GenBank/DDBJ databases">
        <authorList>
            <person name="Cai Z."/>
        </authorList>
    </citation>
    <scope>NUCLEOTIDE SEQUENCE [LARGE SCALE GENOMIC DNA]</scope>
    <source>
        <strain evidence="2 3">CGMCC 1.10826</strain>
    </source>
</reference>
<protein>
    <submittedName>
        <fullName evidence="2">Effector-binding domain-containing protein</fullName>
    </submittedName>
</protein>
<accession>A0A2Y9A2R9</accession>
<gene>
    <name evidence="2" type="ORF">SAMN05216184_101106</name>
</gene>
<keyword evidence="3" id="KW-1185">Reference proteome</keyword>
<dbReference type="RefSeq" id="WP_110850647.1">
    <property type="nucleotide sequence ID" value="NZ_QKLZ01000001.1"/>
</dbReference>
<dbReference type="EMBL" id="UETB01000001">
    <property type="protein sequence ID" value="SSA36447.1"/>
    <property type="molecule type" value="Genomic_DNA"/>
</dbReference>
<dbReference type="InterPro" id="IPR029442">
    <property type="entry name" value="GyrI-like"/>
</dbReference>
<dbReference type="OrthoDB" id="795001at2"/>
<dbReference type="Gene3D" id="3.20.80.10">
    <property type="entry name" value="Regulatory factor, effector binding domain"/>
    <property type="match status" value="1"/>
</dbReference>
<feature type="domain" description="AraC effector-binding" evidence="1">
    <location>
        <begin position="2"/>
        <end position="152"/>
    </location>
</feature>
<proteinExistence type="predicted"/>
<evidence type="ECO:0000259" key="1">
    <source>
        <dbReference type="SMART" id="SM00871"/>
    </source>
</evidence>
<dbReference type="AlphaFoldDB" id="A0A2Y9A2R9"/>